<keyword evidence="2" id="KW-1185">Reference proteome</keyword>
<accession>A0A7Z8KQE8</accession>
<name>A0A7Z8KQE8_9EURY</name>
<proteinExistence type="predicted"/>
<dbReference type="EMBL" id="VIAQ01000007">
    <property type="protein sequence ID" value="TQD27916.1"/>
    <property type="molecule type" value="Genomic_DNA"/>
</dbReference>
<evidence type="ECO:0000313" key="1">
    <source>
        <dbReference type="EMBL" id="TQD27916.1"/>
    </source>
</evidence>
<dbReference type="Proteomes" id="UP000319335">
    <property type="component" value="Unassembled WGS sequence"/>
</dbReference>
<gene>
    <name evidence="1" type="ORF">FKV42_02315</name>
</gene>
<sequence length="179" mass="20754">MMDSKQLDNLVTILYDKSNVRIIDNILSILYKHIIVKEILPSDKDNLLKVLKKLLYKFPEAHPNYSMIRRHILRLLGYYEDYAVVEQLIKDTENGRLPQFKNDYLTNFTTNIIEVGRIELFELEVKVRKSGDEKTAESLNEIRNYAIENLNESGIKNPLEAIKGGNLNIQFSGIKGIKK</sequence>
<protein>
    <submittedName>
        <fullName evidence="1">Uncharacterized protein</fullName>
    </submittedName>
</protein>
<dbReference type="AlphaFoldDB" id="A0A7Z8KQE8"/>
<comment type="caution">
    <text evidence="1">The sequence shown here is derived from an EMBL/GenBank/DDBJ whole genome shotgun (WGS) entry which is preliminary data.</text>
</comment>
<organism evidence="1 2">
    <name type="scientific">Methanolobus vulcani</name>
    <dbReference type="NCBI Taxonomy" id="38026"/>
    <lineage>
        <taxon>Archaea</taxon>
        <taxon>Methanobacteriati</taxon>
        <taxon>Methanobacteriota</taxon>
        <taxon>Stenosarchaea group</taxon>
        <taxon>Methanomicrobia</taxon>
        <taxon>Methanosarcinales</taxon>
        <taxon>Methanosarcinaceae</taxon>
        <taxon>Methanolobus</taxon>
    </lineage>
</organism>
<reference evidence="1 2" key="1">
    <citation type="submission" date="2019-06" db="EMBL/GenBank/DDBJ databases">
        <title>Draft genome sequence of Methanolobus vulcani B1d.</title>
        <authorList>
            <person name="Creighbaum A.J."/>
            <person name="Ticak T."/>
            <person name="Hariraju D."/>
            <person name="Arivett B.A."/>
            <person name="Ferguson D.J.Jr."/>
        </authorList>
    </citation>
    <scope>NUCLEOTIDE SEQUENCE [LARGE SCALE GENOMIC DNA]</scope>
    <source>
        <strain evidence="1 2">B1d</strain>
    </source>
</reference>
<evidence type="ECO:0000313" key="2">
    <source>
        <dbReference type="Proteomes" id="UP000319335"/>
    </source>
</evidence>